<dbReference type="Pfam" id="PF13432">
    <property type="entry name" value="TPR_16"/>
    <property type="match status" value="2"/>
</dbReference>
<keyword evidence="2" id="KW-1133">Transmembrane helix</keyword>
<evidence type="ECO:0000313" key="3">
    <source>
        <dbReference type="EMBL" id="MBU2690350.1"/>
    </source>
</evidence>
<feature type="transmembrane region" description="Helical" evidence="2">
    <location>
        <begin position="79"/>
        <end position="99"/>
    </location>
</feature>
<dbReference type="EMBL" id="JAHJDP010000028">
    <property type="protein sequence ID" value="MBU2690350.1"/>
    <property type="molecule type" value="Genomic_DNA"/>
</dbReference>
<evidence type="ECO:0000313" key="4">
    <source>
        <dbReference type="Proteomes" id="UP000777784"/>
    </source>
</evidence>
<dbReference type="InterPro" id="IPR011990">
    <property type="entry name" value="TPR-like_helical_dom_sf"/>
</dbReference>
<dbReference type="PROSITE" id="PS50005">
    <property type="entry name" value="TPR"/>
    <property type="match status" value="1"/>
</dbReference>
<organism evidence="3 4">
    <name type="scientific">Eiseniibacteriota bacterium</name>
    <dbReference type="NCBI Taxonomy" id="2212470"/>
    <lineage>
        <taxon>Bacteria</taxon>
        <taxon>Candidatus Eiseniibacteriota</taxon>
    </lineage>
</organism>
<proteinExistence type="predicted"/>
<feature type="repeat" description="TPR" evidence="1">
    <location>
        <begin position="536"/>
        <end position="569"/>
    </location>
</feature>
<keyword evidence="1" id="KW-0802">TPR repeat</keyword>
<dbReference type="AlphaFoldDB" id="A0A948RST7"/>
<feature type="transmembrane region" description="Helical" evidence="2">
    <location>
        <begin position="105"/>
        <end position="123"/>
    </location>
</feature>
<dbReference type="SUPFAM" id="SSF48452">
    <property type="entry name" value="TPR-like"/>
    <property type="match status" value="1"/>
</dbReference>
<reference evidence="3" key="1">
    <citation type="submission" date="2021-05" db="EMBL/GenBank/DDBJ databases">
        <title>Energy efficiency and biological interactions define the core microbiome of deep oligotrophic groundwater.</title>
        <authorList>
            <person name="Mehrshad M."/>
            <person name="Lopez-Fernandez M."/>
            <person name="Bell E."/>
            <person name="Bernier-Latmani R."/>
            <person name="Bertilsson S."/>
            <person name="Dopson M."/>
        </authorList>
    </citation>
    <scope>NUCLEOTIDE SEQUENCE</scope>
    <source>
        <strain evidence="3">Modern_marine.mb.64</strain>
    </source>
</reference>
<evidence type="ECO:0000256" key="2">
    <source>
        <dbReference type="SAM" id="Phobius"/>
    </source>
</evidence>
<sequence>MIAAWSFPNGRPSLIRSKAMVNSLQAWTQILESSGESYPVEDPLAMPLLAVQSFWVGIDWIKGTPRPAILEMVREREELWSIVLAILTLAAALGAGWLITRRERSGWLAGILLALSTLWLADLYEPSGSIALAFGLLCCATSALPLWCRAMGLGMMLGTSPWGLPVAAGVLLTSLTASTGDARRQWGTLLVVSLPLACLWNPQILLGWNDWWSLTLWNLRVLGWMGPLTESFVRLDPLWKLLRTSFGPAALLLILIGSAARLKSPRNPGALLALIIVLLIPLGATWGRMTRAAVVPLIPYLAILAAEGGMIVWIRLQGWFQRSAHRPVLIGALALLLIPPAPRLVKEVSSWRLPSAEQAALDWLEDQVGQGARIVLDPMAPAPLMGWKQDKTADRPAHVLRIPHHDLRPDYYRGAHWMGWYQPFDYLVLSARTVGPLWDARDRFPDIFGFYTQALMEMTPIEEWGGPGWRDGKISIIPMPGDTLGAGWRTRLQAGSNQGLQPDFLTSLGGHLAEIGSNEEALAVLKRAQELGAATRSLYLNLGRLYLKQQDHAEAAKIIEGGLSRWPDDPPLLRLQGANFAQGGLWRRAIRTFAELIRVAPWDHQARLDLAAALLMDGQKERARIVLSDYLKRTSPDERPEEVERLIRTLFPGGLGG</sequence>
<accession>A0A948RST7</accession>
<protein>
    <submittedName>
        <fullName evidence="3">Tetratricopeptide repeat protein</fullName>
    </submittedName>
</protein>
<dbReference type="Proteomes" id="UP000777784">
    <property type="component" value="Unassembled WGS sequence"/>
</dbReference>
<feature type="transmembrane region" description="Helical" evidence="2">
    <location>
        <begin position="241"/>
        <end position="262"/>
    </location>
</feature>
<gene>
    <name evidence="3" type="ORF">KJ970_05420</name>
</gene>
<comment type="caution">
    <text evidence="3">The sequence shown here is derived from an EMBL/GenBank/DDBJ whole genome shotgun (WGS) entry which is preliminary data.</text>
</comment>
<keyword evidence="2" id="KW-0472">Membrane</keyword>
<evidence type="ECO:0000256" key="1">
    <source>
        <dbReference type="PROSITE-ProRule" id="PRU00339"/>
    </source>
</evidence>
<feature type="transmembrane region" description="Helical" evidence="2">
    <location>
        <begin position="130"/>
        <end position="147"/>
    </location>
</feature>
<keyword evidence="2" id="KW-0812">Transmembrane</keyword>
<name>A0A948RST7_UNCEI</name>
<feature type="transmembrane region" description="Helical" evidence="2">
    <location>
        <begin position="293"/>
        <end position="316"/>
    </location>
</feature>
<dbReference type="InterPro" id="IPR019734">
    <property type="entry name" value="TPR_rpt"/>
</dbReference>
<dbReference type="Gene3D" id="1.25.40.10">
    <property type="entry name" value="Tetratricopeptide repeat domain"/>
    <property type="match status" value="1"/>
</dbReference>
<feature type="transmembrane region" description="Helical" evidence="2">
    <location>
        <begin position="269"/>
        <end position="287"/>
    </location>
</feature>